<dbReference type="EMBL" id="JBBYHR010000010">
    <property type="protein sequence ID" value="MEL1245800.1"/>
    <property type="molecule type" value="Genomic_DNA"/>
</dbReference>
<evidence type="ECO:0000313" key="3">
    <source>
        <dbReference type="EMBL" id="MEL1245800.1"/>
    </source>
</evidence>
<feature type="region of interest" description="Disordered" evidence="1">
    <location>
        <begin position="288"/>
        <end position="328"/>
    </location>
</feature>
<reference evidence="3 4" key="1">
    <citation type="submission" date="2024-04" db="EMBL/GenBank/DDBJ databases">
        <title>Flavobacterium sp. DGU11 16S ribosomal RNA gene Genome sequencing and assembly.</title>
        <authorList>
            <person name="Park S."/>
        </authorList>
    </citation>
    <scope>NUCLEOTIDE SEQUENCE [LARGE SCALE GENOMIC DNA]</scope>
    <source>
        <strain evidence="3 4">DGU11</strain>
    </source>
</reference>
<evidence type="ECO:0000256" key="1">
    <source>
        <dbReference type="SAM" id="MobiDB-lite"/>
    </source>
</evidence>
<accession>A0ABU9I0X8</accession>
<dbReference type="InterPro" id="IPR025737">
    <property type="entry name" value="FApF"/>
</dbReference>
<evidence type="ECO:0000313" key="4">
    <source>
        <dbReference type="Proteomes" id="UP001464555"/>
    </source>
</evidence>
<organism evidence="3 4">
    <name type="scientific">Flavobacterium arundinis</name>
    <dbReference type="NCBI Taxonomy" id="3139143"/>
    <lineage>
        <taxon>Bacteria</taxon>
        <taxon>Pseudomonadati</taxon>
        <taxon>Bacteroidota</taxon>
        <taxon>Flavobacteriia</taxon>
        <taxon>Flavobacteriales</taxon>
        <taxon>Flavobacteriaceae</taxon>
        <taxon>Flavobacterium</taxon>
    </lineage>
</organism>
<keyword evidence="4" id="KW-1185">Reference proteome</keyword>
<feature type="chain" id="PRO_5046434932" evidence="2">
    <location>
        <begin position="22"/>
        <end position="328"/>
    </location>
</feature>
<dbReference type="Proteomes" id="UP001464555">
    <property type="component" value="Unassembled WGS sequence"/>
</dbReference>
<dbReference type="Pfam" id="PF13557">
    <property type="entry name" value="Phenol_MetA_deg"/>
    <property type="match status" value="1"/>
</dbReference>
<feature type="signal peptide" evidence="2">
    <location>
        <begin position="1"/>
        <end position="21"/>
    </location>
</feature>
<name>A0ABU9I0X8_9FLAO</name>
<feature type="compositionally biased region" description="Basic and acidic residues" evidence="1">
    <location>
        <begin position="288"/>
        <end position="309"/>
    </location>
</feature>
<proteinExistence type="predicted"/>
<keyword evidence="2" id="KW-0732">Signal</keyword>
<gene>
    <name evidence="3" type="ORF">AAEO56_16120</name>
</gene>
<dbReference type="RefSeq" id="WP_341698097.1">
    <property type="nucleotide sequence ID" value="NZ_JBBYHR010000010.1"/>
</dbReference>
<sequence>MTTTRKIFSLVLALSSAIASAQYTDEINTNRPGQSMSAFAVGQSVFQMETGVYGIKEDHDVLNYKARGLGLDFTVRYGVFMEELEIIVNTQYQFDQYTNALETYNRNAFRQMVIGGKYMFYDPDKNYAPKQNLLSWKANRKFNWHSIIPALAVYAGVNVVGKNNPYTFPTDGISPKVMLITHNHFGKWVWVNNIIADKVTTDYPSYGFITTMTRGFNAKWSGFAEFQGYKSDYYADGIFRLGAAHLLNETMQLDASISSNFKNTPSILYGGIGFSWRFDADYKDILMPGKGDREDELNKENAKKKADKEKRKKEKNKRIDEVAPVEGN</sequence>
<evidence type="ECO:0000256" key="2">
    <source>
        <dbReference type="SAM" id="SignalP"/>
    </source>
</evidence>
<comment type="caution">
    <text evidence="3">The sequence shown here is derived from an EMBL/GenBank/DDBJ whole genome shotgun (WGS) entry which is preliminary data.</text>
</comment>
<protein>
    <submittedName>
        <fullName evidence="3">Transporter</fullName>
    </submittedName>
</protein>